<dbReference type="SUPFAM" id="SSF53098">
    <property type="entry name" value="Ribonuclease H-like"/>
    <property type="match status" value="1"/>
</dbReference>
<sequence length="426" mass="48275">MAMMLPFFLAHSIATTLSEFITALEKTGSWMDLTDGGSGCCQEAPYQLVQIHCPPLQPLHPKQGSGHEQDGLRIGLKACLLNVQPPGSEASSPDWAQLLAVQMVAMEQQKKDIGEICLLVLILVQVVNHLATSPEQQATPPVTPPVPEWIKCLIATPEMYGGDPEGCDGFVIQWESLWALLAMHKARNLIQADYDMEFWTLAAGTHWNKSALVDTFVNGIRVALQAELAFKQEATSLNEVVHLAIIYDNLLLERRRQFPRRRQHTVARPLIDLLRGTSKRLRWGPKAERSFSELKEAFSTASVLQQPDPEKPFVVEVDASDGRGLPTAWEMVDQLFHHVFQQFRLLEDIISDRGPQFTSRVWRELLDKINIMVSLTSAYHPQANGQVERVNHELGKFLRLYCQRHTETWSTYLPWEDMPRIHCSMQ</sequence>
<accession>A0AAD8ZP58</accession>
<dbReference type="Proteomes" id="UP001239994">
    <property type="component" value="Unassembled WGS sequence"/>
</dbReference>
<gene>
    <name evidence="3" type="ORF">P4O66_004186</name>
</gene>
<dbReference type="Gene3D" id="3.30.70.270">
    <property type="match status" value="1"/>
</dbReference>
<dbReference type="InterPro" id="IPR043128">
    <property type="entry name" value="Rev_trsase/Diguanyl_cyclase"/>
</dbReference>
<dbReference type="InterPro" id="IPR041577">
    <property type="entry name" value="RT_RNaseH_2"/>
</dbReference>
<reference evidence="3" key="1">
    <citation type="submission" date="2023-03" db="EMBL/GenBank/DDBJ databases">
        <title>Electrophorus voltai genome.</title>
        <authorList>
            <person name="Bian C."/>
        </authorList>
    </citation>
    <scope>NUCLEOTIDE SEQUENCE</scope>
    <source>
        <strain evidence="3">CB-2022</strain>
        <tissue evidence="3">Muscle</tissue>
    </source>
</reference>
<dbReference type="GO" id="GO:0015074">
    <property type="term" value="P:DNA integration"/>
    <property type="evidence" value="ECO:0007669"/>
    <property type="project" value="InterPro"/>
</dbReference>
<evidence type="ECO:0000313" key="4">
    <source>
        <dbReference type="Proteomes" id="UP001239994"/>
    </source>
</evidence>
<organism evidence="3 4">
    <name type="scientific">Electrophorus voltai</name>
    <dbReference type="NCBI Taxonomy" id="2609070"/>
    <lineage>
        <taxon>Eukaryota</taxon>
        <taxon>Metazoa</taxon>
        <taxon>Chordata</taxon>
        <taxon>Craniata</taxon>
        <taxon>Vertebrata</taxon>
        <taxon>Euteleostomi</taxon>
        <taxon>Actinopterygii</taxon>
        <taxon>Neopterygii</taxon>
        <taxon>Teleostei</taxon>
        <taxon>Ostariophysi</taxon>
        <taxon>Gymnotiformes</taxon>
        <taxon>Gymnotoidei</taxon>
        <taxon>Gymnotidae</taxon>
        <taxon>Electrophorus</taxon>
    </lineage>
</organism>
<dbReference type="AlphaFoldDB" id="A0AAD8ZP58"/>
<keyword evidence="1" id="KW-0732">Signal</keyword>
<comment type="caution">
    <text evidence="3">The sequence shown here is derived from an EMBL/GenBank/DDBJ whole genome shotgun (WGS) entry which is preliminary data.</text>
</comment>
<dbReference type="InterPro" id="IPR036397">
    <property type="entry name" value="RNaseH_sf"/>
</dbReference>
<dbReference type="InterPro" id="IPR043502">
    <property type="entry name" value="DNA/RNA_pol_sf"/>
</dbReference>
<evidence type="ECO:0000313" key="3">
    <source>
        <dbReference type="EMBL" id="KAK1802686.1"/>
    </source>
</evidence>
<dbReference type="PROSITE" id="PS50994">
    <property type="entry name" value="INTEGRASE"/>
    <property type="match status" value="1"/>
</dbReference>
<dbReference type="Pfam" id="PF17919">
    <property type="entry name" value="RT_RNaseH_2"/>
    <property type="match status" value="1"/>
</dbReference>
<evidence type="ECO:0000256" key="1">
    <source>
        <dbReference type="SAM" id="SignalP"/>
    </source>
</evidence>
<protein>
    <recommendedName>
        <fullName evidence="2">Integrase catalytic domain-containing protein</fullName>
    </recommendedName>
</protein>
<dbReference type="EMBL" id="JAROKS010000006">
    <property type="protein sequence ID" value="KAK1802686.1"/>
    <property type="molecule type" value="Genomic_DNA"/>
</dbReference>
<dbReference type="PANTHER" id="PTHR34072">
    <property type="entry name" value="ENZYMATIC POLYPROTEIN-RELATED"/>
    <property type="match status" value="1"/>
</dbReference>
<name>A0AAD8ZP58_9TELE</name>
<dbReference type="SUPFAM" id="SSF56672">
    <property type="entry name" value="DNA/RNA polymerases"/>
    <property type="match status" value="1"/>
</dbReference>
<dbReference type="PANTHER" id="PTHR34072:SF42">
    <property type="entry name" value="INTEGRASE CATALYTIC DOMAIN-CONTAINING PROTEIN"/>
    <property type="match status" value="1"/>
</dbReference>
<dbReference type="Gene3D" id="3.30.420.10">
    <property type="entry name" value="Ribonuclease H-like superfamily/Ribonuclease H"/>
    <property type="match status" value="1"/>
</dbReference>
<proteinExistence type="predicted"/>
<dbReference type="GO" id="GO:0003676">
    <property type="term" value="F:nucleic acid binding"/>
    <property type="evidence" value="ECO:0007669"/>
    <property type="project" value="InterPro"/>
</dbReference>
<keyword evidence="4" id="KW-1185">Reference proteome</keyword>
<evidence type="ECO:0000259" key="2">
    <source>
        <dbReference type="PROSITE" id="PS50994"/>
    </source>
</evidence>
<feature type="signal peptide" evidence="1">
    <location>
        <begin position="1"/>
        <end position="18"/>
    </location>
</feature>
<dbReference type="InterPro" id="IPR012337">
    <property type="entry name" value="RNaseH-like_sf"/>
</dbReference>
<dbReference type="InterPro" id="IPR001584">
    <property type="entry name" value="Integrase_cat-core"/>
</dbReference>
<feature type="domain" description="Integrase catalytic" evidence="2">
    <location>
        <begin position="326"/>
        <end position="426"/>
    </location>
</feature>
<feature type="chain" id="PRO_5042102732" description="Integrase catalytic domain-containing protein" evidence="1">
    <location>
        <begin position="19"/>
        <end position="426"/>
    </location>
</feature>